<keyword evidence="16" id="KW-0966">Cell projection</keyword>
<dbReference type="SUPFAM" id="SSF52540">
    <property type="entry name" value="P-loop containing nucleoside triphosphate hydrolases"/>
    <property type="match status" value="2"/>
</dbReference>
<keyword evidence="7" id="KW-1005">Bacterial flagellum biogenesis</keyword>
<evidence type="ECO:0000256" key="4">
    <source>
        <dbReference type="ARBA" id="ARBA00022448"/>
    </source>
</evidence>
<evidence type="ECO:0000313" key="16">
    <source>
        <dbReference type="EMBL" id="MDQ0337281.1"/>
    </source>
</evidence>
<keyword evidence="9" id="KW-0342">GTP-binding</keyword>
<dbReference type="Gene3D" id="1.20.120.1380">
    <property type="entry name" value="Flagellar FlhF biosynthesis protein, N domain"/>
    <property type="match status" value="1"/>
</dbReference>
<organism evidence="16 17">
    <name type="scientific">Caldalkalibacillus uzonensis</name>
    <dbReference type="NCBI Taxonomy" id="353224"/>
    <lineage>
        <taxon>Bacteria</taxon>
        <taxon>Bacillati</taxon>
        <taxon>Bacillota</taxon>
        <taxon>Bacilli</taxon>
        <taxon>Bacillales</taxon>
        <taxon>Bacillaceae</taxon>
        <taxon>Caldalkalibacillus</taxon>
    </lineage>
</organism>
<reference evidence="16 17" key="1">
    <citation type="submission" date="2023-07" db="EMBL/GenBank/DDBJ databases">
        <title>Genomic Encyclopedia of Type Strains, Phase IV (KMG-IV): sequencing the most valuable type-strain genomes for metagenomic binning, comparative biology and taxonomic classification.</title>
        <authorList>
            <person name="Goeker M."/>
        </authorList>
    </citation>
    <scope>NUCLEOTIDE SEQUENCE [LARGE SCALE GENOMIC DNA]</scope>
    <source>
        <strain evidence="16 17">DSM 17740</strain>
    </source>
</reference>
<evidence type="ECO:0000259" key="14">
    <source>
        <dbReference type="SMART" id="SM00382"/>
    </source>
</evidence>
<comment type="caution">
    <text evidence="16">The sequence shown here is derived from an EMBL/GenBank/DDBJ whole genome shotgun (WGS) entry which is preliminary data.</text>
</comment>
<evidence type="ECO:0000256" key="11">
    <source>
        <dbReference type="ARBA" id="ARBA00023225"/>
    </source>
</evidence>
<proteinExistence type="inferred from homology"/>
<keyword evidence="5" id="KW-1003">Cell membrane</keyword>
<evidence type="ECO:0000259" key="15">
    <source>
        <dbReference type="SMART" id="SM00962"/>
    </source>
</evidence>
<evidence type="ECO:0000256" key="10">
    <source>
        <dbReference type="ARBA" id="ARBA00023136"/>
    </source>
</evidence>
<feature type="domain" description="SRP54-type proteins GTP-binding" evidence="15">
    <location>
        <begin position="186"/>
        <end position="377"/>
    </location>
</feature>
<dbReference type="SMART" id="SM00962">
    <property type="entry name" value="SRP54"/>
    <property type="match status" value="1"/>
</dbReference>
<dbReference type="PANTHER" id="PTHR43134">
    <property type="entry name" value="SIGNAL RECOGNITION PARTICLE RECEPTOR SUBUNIT ALPHA"/>
    <property type="match status" value="1"/>
</dbReference>
<dbReference type="EMBL" id="JAUSUQ010000001">
    <property type="protein sequence ID" value="MDQ0337281.1"/>
    <property type="molecule type" value="Genomic_DNA"/>
</dbReference>
<dbReference type="InterPro" id="IPR047040">
    <property type="entry name" value="FlhF__GTPase_dom"/>
</dbReference>
<dbReference type="Pfam" id="PF00448">
    <property type="entry name" value="SRP54"/>
    <property type="match status" value="1"/>
</dbReference>
<gene>
    <name evidence="16" type="ORF">J2S00_000051</name>
</gene>
<evidence type="ECO:0000256" key="9">
    <source>
        <dbReference type="ARBA" id="ARBA00023134"/>
    </source>
</evidence>
<name>A0ABU0CLJ0_9BACI</name>
<evidence type="ECO:0000256" key="2">
    <source>
        <dbReference type="ARBA" id="ARBA00008531"/>
    </source>
</evidence>
<keyword evidence="16" id="KW-0282">Flagellum</keyword>
<comment type="function">
    <text evidence="12">Necessary for flagellar biosynthesis. May be involved in translocation of the flagellum.</text>
</comment>
<dbReference type="InterPro" id="IPR003593">
    <property type="entry name" value="AAA+_ATPase"/>
</dbReference>
<dbReference type="Gene3D" id="3.40.50.300">
    <property type="entry name" value="P-loop containing nucleotide triphosphate hydrolases"/>
    <property type="match status" value="1"/>
</dbReference>
<keyword evidence="11" id="KW-1006">Bacterial flagellum protein export</keyword>
<evidence type="ECO:0000256" key="12">
    <source>
        <dbReference type="ARBA" id="ARBA00025337"/>
    </source>
</evidence>
<dbReference type="Proteomes" id="UP001232445">
    <property type="component" value="Unassembled WGS sequence"/>
</dbReference>
<keyword evidence="16" id="KW-0969">Cilium</keyword>
<keyword evidence="10" id="KW-0472">Membrane</keyword>
<accession>A0ABU0CLJ0</accession>
<evidence type="ECO:0000256" key="1">
    <source>
        <dbReference type="ARBA" id="ARBA00004413"/>
    </source>
</evidence>
<sequence length="386" mass="43441">MMRVKKYIVDNLAEAMQEIKQDLGHNAVILDTKKVKKRGFLGLFGKKTQIEVIAAADQGVNQNQHFNSQPVRLRRERRLKGAVASPGAHHALPAAEHLVLTQEIKEIKQFMLNMMDGVPLQMPPALRQVDQKLKQHGVLPDIRAQLLQQLLTHYQGHNDQLDSRQIRKFLVNYLETLPLGQQRQLSKFMCFVGPTGVGKTTTIAKLAAEILLSRRQNVGLITADTYRIAAVDQLKTYAQILNVPLEVVYSAQDLKAAMSRLASCDYILMDTAGRNYMEAYYIHELKQLVPDQQDVHTCLVLSLTSKYEDMKQVVVNFKVLPINTLILTKADETHTLGSLVNLLSEYRLPLAYVTNGQNVPDDLLSPSPEWLANTLLSEGIEVERSS</sequence>
<dbReference type="CDD" id="cd17873">
    <property type="entry name" value="FlhF"/>
    <property type="match status" value="1"/>
</dbReference>
<dbReference type="SMART" id="SM00382">
    <property type="entry name" value="AAA"/>
    <property type="match status" value="1"/>
</dbReference>
<protein>
    <recommendedName>
        <fullName evidence="3 13">Flagellar biosynthesis protein FlhF</fullName>
    </recommendedName>
</protein>
<evidence type="ECO:0000256" key="13">
    <source>
        <dbReference type="NCBIfam" id="TIGR03499"/>
    </source>
</evidence>
<comment type="similarity">
    <text evidence="2">Belongs to the GTP-binding SRP family.</text>
</comment>
<keyword evidence="17" id="KW-1185">Reference proteome</keyword>
<evidence type="ECO:0000256" key="3">
    <source>
        <dbReference type="ARBA" id="ARBA00014919"/>
    </source>
</evidence>
<evidence type="ECO:0000256" key="7">
    <source>
        <dbReference type="ARBA" id="ARBA00022795"/>
    </source>
</evidence>
<comment type="subcellular location">
    <subcellularLocation>
        <location evidence="1">Cell membrane</location>
        <topology evidence="1">Peripheral membrane protein</topology>
        <orientation evidence="1">Cytoplasmic side</orientation>
    </subcellularLocation>
</comment>
<dbReference type="InterPro" id="IPR020006">
    <property type="entry name" value="FlhF"/>
</dbReference>
<evidence type="ECO:0000256" key="5">
    <source>
        <dbReference type="ARBA" id="ARBA00022475"/>
    </source>
</evidence>
<dbReference type="InterPro" id="IPR027417">
    <property type="entry name" value="P-loop_NTPase"/>
</dbReference>
<feature type="domain" description="AAA+ ATPase" evidence="14">
    <location>
        <begin position="185"/>
        <end position="354"/>
    </location>
</feature>
<dbReference type="PANTHER" id="PTHR43134:SF3">
    <property type="entry name" value="FLAGELLAR BIOSYNTHESIS PROTEIN FLHF"/>
    <property type="match status" value="1"/>
</dbReference>
<evidence type="ECO:0000256" key="8">
    <source>
        <dbReference type="ARBA" id="ARBA00022927"/>
    </source>
</evidence>
<dbReference type="NCBIfam" id="TIGR03499">
    <property type="entry name" value="FlhF"/>
    <property type="match status" value="1"/>
</dbReference>
<evidence type="ECO:0000313" key="17">
    <source>
        <dbReference type="Proteomes" id="UP001232445"/>
    </source>
</evidence>
<evidence type="ECO:0000256" key="6">
    <source>
        <dbReference type="ARBA" id="ARBA00022741"/>
    </source>
</evidence>
<keyword evidence="4" id="KW-0813">Transport</keyword>
<keyword evidence="6" id="KW-0547">Nucleotide-binding</keyword>
<dbReference type="InterPro" id="IPR000897">
    <property type="entry name" value="SRP54_GTPase_dom"/>
</dbReference>
<keyword evidence="8" id="KW-0653">Protein transport</keyword>